<keyword evidence="5" id="KW-1185">Reference proteome</keyword>
<dbReference type="Proteomes" id="UP000197783">
    <property type="component" value="Unassembled WGS sequence"/>
</dbReference>
<keyword evidence="1" id="KW-0547">Nucleotide-binding</keyword>
<dbReference type="EC" id="2.7.10.-" evidence="4"/>
<dbReference type="PANTHER" id="PTHR32309">
    <property type="entry name" value="TYROSINE-PROTEIN KINASE"/>
    <property type="match status" value="1"/>
</dbReference>
<dbReference type="AlphaFoldDB" id="A0A245ZRW8"/>
<organism evidence="4 5">
    <name type="scientific">Sphingomonas mucosissima</name>
    <dbReference type="NCBI Taxonomy" id="370959"/>
    <lineage>
        <taxon>Bacteria</taxon>
        <taxon>Pseudomonadati</taxon>
        <taxon>Pseudomonadota</taxon>
        <taxon>Alphaproteobacteria</taxon>
        <taxon>Sphingomonadales</taxon>
        <taxon>Sphingomonadaceae</taxon>
        <taxon>Sphingomonas</taxon>
    </lineage>
</organism>
<feature type="region of interest" description="Disordered" evidence="3">
    <location>
        <begin position="1"/>
        <end position="58"/>
    </location>
</feature>
<dbReference type="InterPro" id="IPR027417">
    <property type="entry name" value="P-loop_NTPase"/>
</dbReference>
<dbReference type="SUPFAM" id="SSF52540">
    <property type="entry name" value="P-loop containing nucleoside triphosphate hydrolases"/>
    <property type="match status" value="1"/>
</dbReference>
<dbReference type="PANTHER" id="PTHR32309:SF13">
    <property type="entry name" value="FERRIC ENTEROBACTIN TRANSPORT PROTEIN FEPE"/>
    <property type="match status" value="1"/>
</dbReference>
<dbReference type="CDD" id="cd05387">
    <property type="entry name" value="BY-kinase"/>
    <property type="match status" value="1"/>
</dbReference>
<dbReference type="InterPro" id="IPR050445">
    <property type="entry name" value="Bact_polysacc_biosynth/exp"/>
</dbReference>
<dbReference type="GO" id="GO:0005886">
    <property type="term" value="C:plasma membrane"/>
    <property type="evidence" value="ECO:0007669"/>
    <property type="project" value="TreeGrafter"/>
</dbReference>
<dbReference type="GO" id="GO:0004713">
    <property type="term" value="F:protein tyrosine kinase activity"/>
    <property type="evidence" value="ECO:0007669"/>
    <property type="project" value="TreeGrafter"/>
</dbReference>
<reference evidence="4 5" key="1">
    <citation type="submission" date="2017-03" db="EMBL/GenBank/DDBJ databases">
        <title>Genome sequence of Sphingomonas mucosissima DSM 17494.</title>
        <authorList>
            <person name="Poehlein A."/>
            <person name="Wuebbeler J.H."/>
            <person name="Steinbuechel A."/>
            <person name="Daniel R."/>
        </authorList>
    </citation>
    <scope>NUCLEOTIDE SEQUENCE [LARGE SCALE GENOMIC DNA]</scope>
    <source>
        <strain evidence="4 5">DSM 17494</strain>
    </source>
</reference>
<evidence type="ECO:0000313" key="5">
    <source>
        <dbReference type="Proteomes" id="UP000197783"/>
    </source>
</evidence>
<evidence type="ECO:0000313" key="4">
    <source>
        <dbReference type="EMBL" id="OWK32470.1"/>
    </source>
</evidence>
<protein>
    <submittedName>
        <fullName evidence="4">Tyrosine-protein kinase ptk</fullName>
        <ecNumber evidence="4">2.7.10.-</ecNumber>
    </submittedName>
</protein>
<dbReference type="InterPro" id="IPR005702">
    <property type="entry name" value="Wzc-like_C"/>
</dbReference>
<keyword evidence="4" id="KW-0418">Kinase</keyword>
<name>A0A245ZRW8_9SPHN</name>
<keyword evidence="4" id="KW-0808">Transferase</keyword>
<keyword evidence="2" id="KW-0067">ATP-binding</keyword>
<feature type="compositionally biased region" description="Basic and acidic residues" evidence="3">
    <location>
        <begin position="12"/>
        <end position="21"/>
    </location>
</feature>
<dbReference type="EMBL" id="NBBJ01000001">
    <property type="protein sequence ID" value="OWK32470.1"/>
    <property type="molecule type" value="Genomic_DNA"/>
</dbReference>
<evidence type="ECO:0000256" key="1">
    <source>
        <dbReference type="ARBA" id="ARBA00022741"/>
    </source>
</evidence>
<accession>A0A245ZRW8</accession>
<proteinExistence type="predicted"/>
<dbReference type="Gene3D" id="3.40.50.300">
    <property type="entry name" value="P-loop containing nucleotide triphosphate hydrolases"/>
    <property type="match status" value="1"/>
</dbReference>
<sequence>MSMVSGGSAAARDNRDVRPDGHLAALHSTGASANHDHSSAGAVSCGVMPGEPTPVKPGESIPVEAIQREDGLACPPAGELPFSFSRRLVCLSAPDGAAAASYRSLQTHLFARHVGEGRRGLALCSPAAATGCTTVAVNLAIACAQAGINTVVVDANLVRPAVHDFIRQVTEAAGLTEMLSNDPGSQVDQICRDVRPNLSVLFAGRRSGGTQTFVAQRRLKEVVDHCLRSFDFTIIDAPPASEGTNARHVAMLVRYAMMVARRDVTMLADLKKAADDLVSDRVKILGSFLTDF</sequence>
<evidence type="ECO:0000256" key="3">
    <source>
        <dbReference type="SAM" id="MobiDB-lite"/>
    </source>
</evidence>
<comment type="caution">
    <text evidence="4">The sequence shown here is derived from an EMBL/GenBank/DDBJ whole genome shotgun (WGS) entry which is preliminary data.</text>
</comment>
<gene>
    <name evidence="4" type="primary">ptk_2</name>
    <name evidence="4" type="ORF">SPMU_08020</name>
</gene>
<evidence type="ECO:0000256" key="2">
    <source>
        <dbReference type="ARBA" id="ARBA00022840"/>
    </source>
</evidence>